<keyword evidence="14" id="KW-1185">Reference proteome</keyword>
<feature type="region of interest" description="Disordered" evidence="12">
    <location>
        <begin position="539"/>
        <end position="558"/>
    </location>
</feature>
<dbReference type="EMBL" id="NOWF01000013">
    <property type="protein sequence ID" value="OYD06393.1"/>
    <property type="molecule type" value="Genomic_DNA"/>
</dbReference>
<evidence type="ECO:0000313" key="14">
    <source>
        <dbReference type="Proteomes" id="UP000215459"/>
    </source>
</evidence>
<dbReference type="Proteomes" id="UP000215459">
    <property type="component" value="Unassembled WGS sequence"/>
</dbReference>
<dbReference type="InterPro" id="IPR055262">
    <property type="entry name" value="GGT_CS"/>
</dbReference>
<dbReference type="InterPro" id="IPR043137">
    <property type="entry name" value="GGT_ssub_C"/>
</dbReference>
<evidence type="ECO:0000256" key="9">
    <source>
        <dbReference type="PIRSR" id="PIRSR600101-1"/>
    </source>
</evidence>
<dbReference type="UniPathway" id="UPA00204"/>
<dbReference type="InterPro" id="IPR051792">
    <property type="entry name" value="GGT_bact"/>
</dbReference>
<dbReference type="EC" id="2.3.2.2" evidence="11"/>
<proteinExistence type="inferred from homology"/>
<evidence type="ECO:0000256" key="3">
    <source>
        <dbReference type="ARBA" id="ARBA00009381"/>
    </source>
</evidence>
<feature type="active site" description="Nucleophile" evidence="9">
    <location>
        <position position="374"/>
    </location>
</feature>
<comment type="similarity">
    <text evidence="3 11">Belongs to the gamma-glutamyltransferase family.</text>
</comment>
<dbReference type="PROSITE" id="PS00462">
    <property type="entry name" value="G_GLU_TRANSPEPTIDASE"/>
    <property type="match status" value="1"/>
</dbReference>
<dbReference type="PRINTS" id="PR01210">
    <property type="entry name" value="GGTRANSPTASE"/>
</dbReference>
<dbReference type="OrthoDB" id="9781342at2"/>
<keyword evidence="5 11" id="KW-0378">Hydrolase</keyword>
<dbReference type="EC" id="3.4.19.13" evidence="11"/>
<evidence type="ECO:0000256" key="11">
    <source>
        <dbReference type="RuleBase" id="RU368036"/>
    </source>
</evidence>
<comment type="catalytic activity">
    <reaction evidence="8 11">
        <text>an N-terminal (5-L-glutamyl)-[peptide] + an alpha-amino acid = 5-L-glutamyl amino acid + an N-terminal L-alpha-aminoacyl-[peptide]</text>
        <dbReference type="Rhea" id="RHEA:23904"/>
        <dbReference type="Rhea" id="RHEA-COMP:9780"/>
        <dbReference type="Rhea" id="RHEA-COMP:9795"/>
        <dbReference type="ChEBI" id="CHEBI:77644"/>
        <dbReference type="ChEBI" id="CHEBI:78597"/>
        <dbReference type="ChEBI" id="CHEBI:78599"/>
        <dbReference type="ChEBI" id="CHEBI:78608"/>
        <dbReference type="EC" id="2.3.2.2"/>
    </reaction>
</comment>
<dbReference type="Gene3D" id="1.10.246.130">
    <property type="match status" value="1"/>
</dbReference>
<gene>
    <name evidence="13" type="primary">ggt</name>
    <name evidence="13" type="ORF">CHM34_16565</name>
</gene>
<evidence type="ECO:0000256" key="5">
    <source>
        <dbReference type="ARBA" id="ARBA00022801"/>
    </source>
</evidence>
<comment type="subunit">
    <text evidence="11">This enzyme consists of two polypeptide chains, which are synthesized in precursor form from a single polypeptide.</text>
</comment>
<dbReference type="PANTHER" id="PTHR43199:SF1">
    <property type="entry name" value="GLUTATHIONE HYDROLASE PROENZYME"/>
    <property type="match status" value="1"/>
</dbReference>
<keyword evidence="7 11" id="KW-0012">Acyltransferase</keyword>
<dbReference type="NCBIfam" id="TIGR00066">
    <property type="entry name" value="g_glut_trans"/>
    <property type="match status" value="1"/>
</dbReference>
<dbReference type="PANTHER" id="PTHR43199">
    <property type="entry name" value="GLUTATHIONE HYDROLASE"/>
    <property type="match status" value="1"/>
</dbReference>
<dbReference type="GO" id="GO:0103068">
    <property type="term" value="F:leukotriene C4 gamma-glutamyl transferase activity"/>
    <property type="evidence" value="ECO:0007669"/>
    <property type="project" value="UniProtKB-EC"/>
</dbReference>
<accession>A0A235B277</accession>
<keyword evidence="11" id="KW-0317">Glutathione biosynthesis</keyword>
<comment type="PTM">
    <text evidence="11">Cleaved by autocatalysis into a large and a small subunit.</text>
</comment>
<dbReference type="SUPFAM" id="SSF56235">
    <property type="entry name" value="N-terminal nucleophile aminohydrolases (Ntn hydrolases)"/>
    <property type="match status" value="1"/>
</dbReference>
<keyword evidence="4 11" id="KW-0808">Transferase</keyword>
<evidence type="ECO:0000256" key="10">
    <source>
        <dbReference type="PIRSR" id="PIRSR600101-2"/>
    </source>
</evidence>
<organism evidence="13 14">
    <name type="scientific">Paludifilum halophilum</name>
    <dbReference type="NCBI Taxonomy" id="1642702"/>
    <lineage>
        <taxon>Bacteria</taxon>
        <taxon>Bacillati</taxon>
        <taxon>Bacillota</taxon>
        <taxon>Bacilli</taxon>
        <taxon>Bacillales</taxon>
        <taxon>Thermoactinomycetaceae</taxon>
        <taxon>Paludifilum</taxon>
    </lineage>
</organism>
<feature type="binding site" evidence="10">
    <location>
        <position position="416"/>
    </location>
    <ligand>
        <name>L-glutamate</name>
        <dbReference type="ChEBI" id="CHEBI:29985"/>
    </ligand>
</feature>
<dbReference type="InterPro" id="IPR029055">
    <property type="entry name" value="Ntn_hydrolases_N"/>
</dbReference>
<dbReference type="GO" id="GO:0006751">
    <property type="term" value="P:glutathione catabolic process"/>
    <property type="evidence" value="ECO:0007669"/>
    <property type="project" value="UniProtKB-UniRule"/>
</dbReference>
<reference evidence="13 14" key="1">
    <citation type="submission" date="2017-07" db="EMBL/GenBank/DDBJ databases">
        <title>The genome sequence of Paludifilum halophilum highlights mechanisms for microbial adaptation to high salt environemnts.</title>
        <authorList>
            <person name="Belbahri L."/>
        </authorList>
    </citation>
    <scope>NUCLEOTIDE SEQUENCE [LARGE SCALE GENOMIC DNA]</scope>
    <source>
        <strain evidence="13 14">DSM 102817</strain>
    </source>
</reference>
<dbReference type="Gene3D" id="3.60.20.40">
    <property type="match status" value="1"/>
</dbReference>
<evidence type="ECO:0000256" key="4">
    <source>
        <dbReference type="ARBA" id="ARBA00022679"/>
    </source>
</evidence>
<feature type="binding site" evidence="10">
    <location>
        <position position="84"/>
    </location>
    <ligand>
        <name>L-glutamate</name>
        <dbReference type="ChEBI" id="CHEBI:29985"/>
    </ligand>
</feature>
<dbReference type="InterPro" id="IPR043138">
    <property type="entry name" value="GGT_lsub"/>
</dbReference>
<comment type="caution">
    <text evidence="13">The sequence shown here is derived from an EMBL/GenBank/DDBJ whole genome shotgun (WGS) entry which is preliminary data.</text>
</comment>
<comment type="pathway">
    <text evidence="11">Sulfur metabolism; glutathione metabolism.</text>
</comment>
<dbReference type="AlphaFoldDB" id="A0A235B277"/>
<evidence type="ECO:0000256" key="1">
    <source>
        <dbReference type="ARBA" id="ARBA00001049"/>
    </source>
</evidence>
<name>A0A235B277_9BACL</name>
<evidence type="ECO:0000313" key="13">
    <source>
        <dbReference type="EMBL" id="OYD06393.1"/>
    </source>
</evidence>
<feature type="binding site" evidence="10">
    <location>
        <position position="457"/>
    </location>
    <ligand>
        <name>L-glutamate</name>
        <dbReference type="ChEBI" id="CHEBI:29985"/>
    </ligand>
</feature>
<keyword evidence="6 11" id="KW-0865">Zymogen</keyword>
<feature type="region of interest" description="Disordered" evidence="12">
    <location>
        <begin position="337"/>
        <end position="368"/>
    </location>
</feature>
<dbReference type="GO" id="GO:0006750">
    <property type="term" value="P:glutathione biosynthetic process"/>
    <property type="evidence" value="ECO:0007669"/>
    <property type="project" value="UniProtKB-KW"/>
</dbReference>
<evidence type="ECO:0000256" key="8">
    <source>
        <dbReference type="ARBA" id="ARBA00047417"/>
    </source>
</evidence>
<evidence type="ECO:0000256" key="7">
    <source>
        <dbReference type="ARBA" id="ARBA00023315"/>
    </source>
</evidence>
<dbReference type="InterPro" id="IPR000101">
    <property type="entry name" value="GGT_peptidase"/>
</dbReference>
<sequence>MSSSDSEKSRQVDVGTKGMVVTSHPLASQVGARVLRRGGNAVDAAVAIQFALNVAEPMMSGIGGGGFMMVYNRRTEKISVVDSRERAPKGARPDMFLDEDGHVIPFSVRSTHGNAVGVPGTLKGLETALDRWGTRPMSVLMQPAIRMASRGIKVNWVLADAIEDHREKLSKTAAKEVFLPDGEPLKEGDRLVQKDLARTLRMIQLFGTDVFYQGRIGRAIAKTVREHGGTMKDKDLRRYRLTIDRPVRGDYKGYEVASMPPPSSGGITALQILNLLERFDMDDVDVRSPEKYHLFAEASRLAYADRGAYIGDPQFVDVPMQGMLNEEYLEERAEEIDRSRANPDIQPGDPWSYQEGGEPGNRVEQPDDRQMGETTHFTVADRWGNLVSYTSTIEQLFGTGIMVPGYGIMLNNELTDFDAVPGGPNEVRPGKRPMSSMTPTIVLKDGDPVMTVGSPGGSTIIASVAQTILHVLEYDLPLKQAIEEPRIYTKTYPSIRWEEGIPADVRDQLEAMGHRFQNNPRDIGNVNAIWIDPDTGRYHGAGDSTRESTAIGVGGRRK</sequence>
<comment type="catalytic activity">
    <reaction evidence="1 11">
        <text>an S-substituted glutathione + H2O = an S-substituted L-cysteinylglycine + L-glutamate</text>
        <dbReference type="Rhea" id="RHEA:59468"/>
        <dbReference type="ChEBI" id="CHEBI:15377"/>
        <dbReference type="ChEBI" id="CHEBI:29985"/>
        <dbReference type="ChEBI" id="CHEBI:90779"/>
        <dbReference type="ChEBI" id="CHEBI:143103"/>
        <dbReference type="EC" id="3.4.19.13"/>
    </reaction>
</comment>
<dbReference type="Pfam" id="PF01019">
    <property type="entry name" value="G_glu_transpept"/>
    <property type="match status" value="1"/>
</dbReference>
<evidence type="ECO:0000256" key="6">
    <source>
        <dbReference type="ARBA" id="ARBA00023145"/>
    </source>
</evidence>
<evidence type="ECO:0000256" key="2">
    <source>
        <dbReference type="ARBA" id="ARBA00001089"/>
    </source>
</evidence>
<dbReference type="GO" id="GO:0036374">
    <property type="term" value="F:glutathione hydrolase activity"/>
    <property type="evidence" value="ECO:0007669"/>
    <property type="project" value="UniProtKB-UniRule"/>
</dbReference>
<protein>
    <recommendedName>
        <fullName evidence="11">Glutathione hydrolase proenzyme</fullName>
        <ecNumber evidence="11">2.3.2.2</ecNumber>
        <ecNumber evidence="11">3.4.19.13</ecNumber>
    </recommendedName>
    <component>
        <recommendedName>
            <fullName evidence="11">Glutathione hydrolase large chain</fullName>
        </recommendedName>
    </component>
    <component>
        <recommendedName>
            <fullName evidence="11">Glutathione hydrolase small chain</fullName>
        </recommendedName>
    </component>
</protein>
<evidence type="ECO:0000256" key="12">
    <source>
        <dbReference type="SAM" id="MobiDB-lite"/>
    </source>
</evidence>
<comment type="catalytic activity">
    <reaction evidence="2 11">
        <text>glutathione + H2O = L-cysteinylglycine + L-glutamate</text>
        <dbReference type="Rhea" id="RHEA:28807"/>
        <dbReference type="ChEBI" id="CHEBI:15377"/>
        <dbReference type="ChEBI" id="CHEBI:29985"/>
        <dbReference type="ChEBI" id="CHEBI:57925"/>
        <dbReference type="ChEBI" id="CHEBI:61694"/>
        <dbReference type="EC" id="3.4.19.13"/>
    </reaction>
</comment>
<feature type="binding site" evidence="10">
    <location>
        <begin position="435"/>
        <end position="436"/>
    </location>
    <ligand>
        <name>L-glutamate</name>
        <dbReference type="ChEBI" id="CHEBI:29985"/>
    </ligand>
</feature>